<evidence type="ECO:0000256" key="1">
    <source>
        <dbReference type="SAM" id="MobiDB-lite"/>
    </source>
</evidence>
<accession>A0A137P6B5</accession>
<dbReference type="AlphaFoldDB" id="A0A137P6B5"/>
<organism evidence="2 3">
    <name type="scientific">Conidiobolus coronatus (strain ATCC 28846 / CBS 209.66 / NRRL 28638)</name>
    <name type="common">Delacroixia coronata</name>
    <dbReference type="NCBI Taxonomy" id="796925"/>
    <lineage>
        <taxon>Eukaryota</taxon>
        <taxon>Fungi</taxon>
        <taxon>Fungi incertae sedis</taxon>
        <taxon>Zoopagomycota</taxon>
        <taxon>Entomophthoromycotina</taxon>
        <taxon>Entomophthoromycetes</taxon>
        <taxon>Entomophthorales</taxon>
        <taxon>Ancylistaceae</taxon>
        <taxon>Conidiobolus</taxon>
    </lineage>
</organism>
<feature type="compositionally biased region" description="Basic and acidic residues" evidence="1">
    <location>
        <begin position="16"/>
        <end position="26"/>
    </location>
</feature>
<proteinExistence type="predicted"/>
<dbReference type="EMBL" id="KQ964499">
    <property type="protein sequence ID" value="KXN70563.1"/>
    <property type="molecule type" value="Genomic_DNA"/>
</dbReference>
<name>A0A137P6B5_CONC2</name>
<evidence type="ECO:0000313" key="3">
    <source>
        <dbReference type="Proteomes" id="UP000070444"/>
    </source>
</evidence>
<reference evidence="2 3" key="1">
    <citation type="journal article" date="2015" name="Genome Biol. Evol.">
        <title>Phylogenomic analyses indicate that early fungi evolved digesting cell walls of algal ancestors of land plants.</title>
        <authorList>
            <person name="Chang Y."/>
            <person name="Wang S."/>
            <person name="Sekimoto S."/>
            <person name="Aerts A.L."/>
            <person name="Choi C."/>
            <person name="Clum A."/>
            <person name="LaButti K.M."/>
            <person name="Lindquist E.A."/>
            <person name="Yee Ngan C."/>
            <person name="Ohm R.A."/>
            <person name="Salamov A.A."/>
            <person name="Grigoriev I.V."/>
            <person name="Spatafora J.W."/>
            <person name="Berbee M.L."/>
        </authorList>
    </citation>
    <scope>NUCLEOTIDE SEQUENCE [LARGE SCALE GENOMIC DNA]</scope>
    <source>
        <strain evidence="2 3">NRRL 28638</strain>
    </source>
</reference>
<gene>
    <name evidence="2" type="ORF">CONCODRAFT_159895</name>
</gene>
<feature type="region of interest" description="Disordered" evidence="1">
    <location>
        <begin position="1"/>
        <end position="46"/>
    </location>
</feature>
<sequence length="79" mass="9195">MGKVTLNKKQTRHQPFHKDLEGDGSFKQKAVKQKHNKDGNEDEEAYLDSKTTSKILKMAIEQQEDMDEDKDEYDQLVLV</sequence>
<protein>
    <submittedName>
        <fullName evidence="2">Uncharacterized protein</fullName>
    </submittedName>
</protein>
<evidence type="ECO:0000313" key="2">
    <source>
        <dbReference type="EMBL" id="KXN70563.1"/>
    </source>
</evidence>
<dbReference type="Proteomes" id="UP000070444">
    <property type="component" value="Unassembled WGS sequence"/>
</dbReference>
<keyword evidence="3" id="KW-1185">Reference proteome</keyword>